<evidence type="ECO:0000256" key="8">
    <source>
        <dbReference type="SAM" id="Phobius"/>
    </source>
</evidence>
<dbReference type="GO" id="GO:0022857">
    <property type="term" value="F:transmembrane transporter activity"/>
    <property type="evidence" value="ECO:0007669"/>
    <property type="project" value="InterPro"/>
</dbReference>
<dbReference type="InterPro" id="IPR003400">
    <property type="entry name" value="ExbD"/>
</dbReference>
<dbReference type="RefSeq" id="WP_102950818.1">
    <property type="nucleotide sequence ID" value="NZ_CP024847.1"/>
</dbReference>
<keyword evidence="10" id="KW-1185">Reference proteome</keyword>
<accession>A0A2I7N4Y0</accession>
<keyword evidence="5 8" id="KW-1133">Transmembrane helix</keyword>
<sequence>MKRRIRRDSLHNQMNVVPYIDVMLVLLVIFMVTAPMFTPGVINLPSVGKAAQVTKQPLEININADGSYTMTQDGKTTPVGALNDLITKAMSLAKDDTPVVIAADKTVQYDKVISVVDKLYSSGIKKVALVVKQKNG</sequence>
<organism evidence="9 10">
    <name type="scientific">Aquella oligotrophica</name>
    <dbReference type="NCBI Taxonomy" id="2067065"/>
    <lineage>
        <taxon>Bacteria</taxon>
        <taxon>Pseudomonadati</taxon>
        <taxon>Pseudomonadota</taxon>
        <taxon>Betaproteobacteria</taxon>
        <taxon>Neisseriales</taxon>
        <taxon>Neisseriaceae</taxon>
        <taxon>Aquella</taxon>
    </lineage>
</organism>
<comment type="similarity">
    <text evidence="2 7">Belongs to the ExbD/TolR family.</text>
</comment>
<keyword evidence="4 7" id="KW-0812">Transmembrane</keyword>
<evidence type="ECO:0000256" key="3">
    <source>
        <dbReference type="ARBA" id="ARBA00022475"/>
    </source>
</evidence>
<dbReference type="Proteomes" id="UP000236655">
    <property type="component" value="Chromosome"/>
</dbReference>
<dbReference type="OrthoDB" id="9798629at2"/>
<evidence type="ECO:0000256" key="4">
    <source>
        <dbReference type="ARBA" id="ARBA00022692"/>
    </source>
</evidence>
<dbReference type="AlphaFoldDB" id="A0A2I7N4Y0"/>
<keyword evidence="6 8" id="KW-0472">Membrane</keyword>
<evidence type="ECO:0000256" key="7">
    <source>
        <dbReference type="RuleBase" id="RU003879"/>
    </source>
</evidence>
<evidence type="ECO:0000313" key="10">
    <source>
        <dbReference type="Proteomes" id="UP000236655"/>
    </source>
</evidence>
<gene>
    <name evidence="9" type="ORF">CUN60_04180</name>
</gene>
<protein>
    <submittedName>
        <fullName evidence="9">Protein TolR</fullName>
    </submittedName>
</protein>
<dbReference type="GO" id="GO:0015031">
    <property type="term" value="P:protein transport"/>
    <property type="evidence" value="ECO:0007669"/>
    <property type="project" value="UniProtKB-KW"/>
</dbReference>
<keyword evidence="3" id="KW-1003">Cell membrane</keyword>
<evidence type="ECO:0000256" key="5">
    <source>
        <dbReference type="ARBA" id="ARBA00022989"/>
    </source>
</evidence>
<reference evidence="10" key="1">
    <citation type="submission" date="2017-11" db="EMBL/GenBank/DDBJ databases">
        <authorList>
            <person name="Chan K.G."/>
            <person name="Lee L.S."/>
        </authorList>
    </citation>
    <scope>NUCLEOTIDE SEQUENCE [LARGE SCALE GENOMIC DNA]</scope>
    <source>
        <strain evidence="10">DSM 100970</strain>
    </source>
</reference>
<feature type="transmembrane region" description="Helical" evidence="8">
    <location>
        <begin position="16"/>
        <end position="37"/>
    </location>
</feature>
<dbReference type="Gene3D" id="3.30.420.270">
    <property type="match status" value="1"/>
</dbReference>
<keyword evidence="7" id="KW-0653">Protein transport</keyword>
<dbReference type="PANTHER" id="PTHR30558:SF7">
    <property type="entry name" value="TOL-PAL SYSTEM PROTEIN TOLR"/>
    <property type="match status" value="1"/>
</dbReference>
<dbReference type="EMBL" id="CP024847">
    <property type="protein sequence ID" value="AUR51519.1"/>
    <property type="molecule type" value="Genomic_DNA"/>
</dbReference>
<evidence type="ECO:0000256" key="2">
    <source>
        <dbReference type="ARBA" id="ARBA00005811"/>
    </source>
</evidence>
<evidence type="ECO:0000256" key="6">
    <source>
        <dbReference type="ARBA" id="ARBA00023136"/>
    </source>
</evidence>
<keyword evidence="7" id="KW-0813">Transport</keyword>
<evidence type="ECO:0000313" key="9">
    <source>
        <dbReference type="EMBL" id="AUR51519.1"/>
    </source>
</evidence>
<dbReference type="KEGG" id="nba:CUN60_04180"/>
<dbReference type="GO" id="GO:0005886">
    <property type="term" value="C:plasma membrane"/>
    <property type="evidence" value="ECO:0007669"/>
    <property type="project" value="UniProtKB-SubCell"/>
</dbReference>
<proteinExistence type="inferred from homology"/>
<comment type="subcellular location">
    <subcellularLocation>
        <location evidence="1">Cell membrane</location>
        <topology evidence="1">Single-pass membrane protein</topology>
    </subcellularLocation>
    <subcellularLocation>
        <location evidence="7">Cell membrane</location>
        <topology evidence="7">Single-pass type II membrane protein</topology>
    </subcellularLocation>
</comment>
<dbReference type="Pfam" id="PF02472">
    <property type="entry name" value="ExbD"/>
    <property type="match status" value="1"/>
</dbReference>
<name>A0A2I7N4Y0_9NEIS</name>
<evidence type="ECO:0000256" key="1">
    <source>
        <dbReference type="ARBA" id="ARBA00004162"/>
    </source>
</evidence>
<dbReference type="PANTHER" id="PTHR30558">
    <property type="entry name" value="EXBD MEMBRANE COMPONENT OF PMF-DRIVEN MACROMOLECULE IMPORT SYSTEM"/>
    <property type="match status" value="1"/>
</dbReference>